<reference evidence="2" key="2">
    <citation type="journal article" date="2011" name="Microb. Ecol.">
        <title>Taxonomic and Functional Metagenomic Profiling of the Microbial Community in the Anoxic Sediment of a Sub-saline Shallow Lake (Laguna de Carrizo, Central Spain).</title>
        <authorList>
            <person name="Ferrer M."/>
            <person name="Guazzaroni M.E."/>
            <person name="Richter M."/>
            <person name="Garcia-Salamanca A."/>
            <person name="Yarza P."/>
            <person name="Suarez-Suarez A."/>
            <person name="Solano J."/>
            <person name="Alcaide M."/>
            <person name="van Dillewijn P."/>
            <person name="Molina-Henares M.A."/>
            <person name="Lopez-Cortes N."/>
            <person name="Al-Ramahi Y."/>
            <person name="Guerrero C."/>
            <person name="Acosta A."/>
            <person name="de Eugenio L.I."/>
            <person name="Martinez V."/>
            <person name="Marques S."/>
            <person name="Rojo F."/>
            <person name="Santero E."/>
            <person name="Genilloud O."/>
            <person name="Perez-Perez J."/>
            <person name="Rossello-Mora R."/>
            <person name="Ramos J.L."/>
        </authorList>
    </citation>
    <scope>NUCLEOTIDE SEQUENCE</scope>
</reference>
<dbReference type="PROSITE" id="PS51820">
    <property type="entry name" value="PA14"/>
    <property type="match status" value="1"/>
</dbReference>
<keyword evidence="2" id="KW-0326">Glycosidase</keyword>
<dbReference type="Pfam" id="PF13290">
    <property type="entry name" value="CHB_HEX_C_1"/>
    <property type="match status" value="1"/>
</dbReference>
<feature type="non-terminal residue" evidence="2">
    <location>
        <position position="1"/>
    </location>
</feature>
<dbReference type="InterPro" id="IPR059177">
    <property type="entry name" value="GH29D-like_dom"/>
</dbReference>
<dbReference type="EC" id="3.2.1.52" evidence="2"/>
<dbReference type="InterPro" id="IPR006103">
    <property type="entry name" value="Glyco_hydro_2_cat"/>
</dbReference>
<dbReference type="GO" id="GO:0004563">
    <property type="term" value="F:beta-N-acetylhexosaminidase activity"/>
    <property type="evidence" value="ECO:0007669"/>
    <property type="project" value="UniProtKB-EC"/>
</dbReference>
<dbReference type="GO" id="GO:0005975">
    <property type="term" value="P:carbohydrate metabolic process"/>
    <property type="evidence" value="ECO:0007669"/>
    <property type="project" value="InterPro"/>
</dbReference>
<dbReference type="InterPro" id="IPR051913">
    <property type="entry name" value="GH2_Domain-Containing"/>
</dbReference>
<evidence type="ECO:0000259" key="1">
    <source>
        <dbReference type="PROSITE" id="PS51820"/>
    </source>
</evidence>
<comment type="caution">
    <text evidence="2">The sequence shown here is derived from an EMBL/GenBank/DDBJ whole genome shotgun (WGS) entry which is preliminary data.</text>
</comment>
<gene>
    <name evidence="2" type="primary">nahA</name>
    <name evidence="2" type="ORF">LDC_1675</name>
</gene>
<dbReference type="Pfam" id="PF02836">
    <property type="entry name" value="Glyco_hydro_2_C"/>
    <property type="match status" value="1"/>
</dbReference>
<dbReference type="InterPro" id="IPR017853">
    <property type="entry name" value="GH"/>
</dbReference>
<sequence>FYHWCDKLGILVWQDMPSGDKYIHGEQPDIEKSKESVEQFEIELKRMIETKFNHPSVIIWVPFNEGWGQFETERITQLIKDYDTTRLVISASGWTDRGTGDVNDIHHYPDPSVPPAENNRAIVLGEFGGLGLPVQGHTWQQKNWGYRNMDDSIQLLERYESYYDQVHHFVREKGLSATVYTQITDVETETNGLMTYDRKVNKMGAENVYKANHNIIPPSLFSPVTIFTGNYSAVLSNYRPDGTIYYTTDGSEPGTGSSIYTKPVIISETTTIKAFTQWKDSRSRTTSLLLEKKSPIPSEEVYDLKPGLIASVYYGEFNELPDFNALKSTFTRSVSEITHTLAKRDSFFAIDFEGYILIPADDVYGLSLISDDGSRLIFNGNELIRNDGIHGLREEGGYFPLARGYHKLRIEYFQREGGIGLKLLLEVPGHQKSVVPEPWFFH</sequence>
<dbReference type="Gene3D" id="3.20.20.80">
    <property type="entry name" value="Glycosidases"/>
    <property type="match status" value="1"/>
</dbReference>
<keyword evidence="2" id="KW-0378">Hydrolase</keyword>
<dbReference type="InterPro" id="IPR037524">
    <property type="entry name" value="PA14/GLEYA"/>
</dbReference>
<dbReference type="SUPFAM" id="SSF56988">
    <property type="entry name" value="Anthrax protective antigen"/>
    <property type="match status" value="1"/>
</dbReference>
<evidence type="ECO:0000313" key="2">
    <source>
        <dbReference type="EMBL" id="EFK96310.1"/>
    </source>
</evidence>
<reference evidence="2" key="1">
    <citation type="submission" date="2010-07" db="EMBL/GenBank/DDBJ databases">
        <authorList>
            <consortium name="CONSOLIDER consortium CSD2007-00005"/>
            <person name="Guazzaroni M.-E."/>
            <person name="Richter M."/>
            <person name="Garcia-Salamanca A."/>
            <person name="Yarza P."/>
            <person name="Ferrer M."/>
        </authorList>
    </citation>
    <scope>NUCLEOTIDE SEQUENCE</scope>
</reference>
<accession>D9PJG6</accession>
<dbReference type="Pfam" id="PF07691">
    <property type="entry name" value="PA14"/>
    <property type="match status" value="1"/>
</dbReference>
<dbReference type="Gene3D" id="3.90.182.10">
    <property type="entry name" value="Toxin - Anthrax Protective Antigen,domain 1"/>
    <property type="match status" value="1"/>
</dbReference>
<dbReference type="PANTHER" id="PTHR42732">
    <property type="entry name" value="BETA-GALACTOSIDASE"/>
    <property type="match status" value="1"/>
</dbReference>
<dbReference type="SUPFAM" id="SSF51445">
    <property type="entry name" value="(Trans)glycosidases"/>
    <property type="match status" value="1"/>
</dbReference>
<proteinExistence type="predicted"/>
<name>D9PJG6_9ZZZZ</name>
<protein>
    <submittedName>
        <fullName evidence="2">Glycoside hydrolase family 2, sugar binding</fullName>
        <ecNumber evidence="2">3.2.1.52</ecNumber>
    </submittedName>
</protein>
<dbReference type="PANTHER" id="PTHR42732:SF2">
    <property type="entry name" value="BETA-MANNOSIDASE"/>
    <property type="match status" value="1"/>
</dbReference>
<feature type="domain" description="PA14" evidence="1">
    <location>
        <begin position="303"/>
        <end position="439"/>
    </location>
</feature>
<dbReference type="InterPro" id="IPR011658">
    <property type="entry name" value="PA14_dom"/>
</dbReference>
<dbReference type="SMART" id="SM00758">
    <property type="entry name" value="PA14"/>
    <property type="match status" value="1"/>
</dbReference>
<organism evidence="2">
    <name type="scientific">sediment metagenome</name>
    <dbReference type="NCBI Taxonomy" id="749907"/>
    <lineage>
        <taxon>unclassified sequences</taxon>
        <taxon>metagenomes</taxon>
        <taxon>ecological metagenomes</taxon>
    </lineage>
</organism>
<dbReference type="EMBL" id="ADZX01000516">
    <property type="protein sequence ID" value="EFK96310.1"/>
    <property type="molecule type" value="Genomic_DNA"/>
</dbReference>
<dbReference type="AlphaFoldDB" id="D9PJG6"/>